<gene>
    <name evidence="2" type="ORF">E2562_016113</name>
</gene>
<feature type="compositionally biased region" description="Basic and acidic residues" evidence="1">
    <location>
        <begin position="32"/>
        <end position="42"/>
    </location>
</feature>
<organism evidence="2 3">
    <name type="scientific">Oryza meyeriana var. granulata</name>
    <dbReference type="NCBI Taxonomy" id="110450"/>
    <lineage>
        <taxon>Eukaryota</taxon>
        <taxon>Viridiplantae</taxon>
        <taxon>Streptophyta</taxon>
        <taxon>Embryophyta</taxon>
        <taxon>Tracheophyta</taxon>
        <taxon>Spermatophyta</taxon>
        <taxon>Magnoliopsida</taxon>
        <taxon>Liliopsida</taxon>
        <taxon>Poales</taxon>
        <taxon>Poaceae</taxon>
        <taxon>BOP clade</taxon>
        <taxon>Oryzoideae</taxon>
        <taxon>Oryzeae</taxon>
        <taxon>Oryzinae</taxon>
        <taxon>Oryza</taxon>
        <taxon>Oryza meyeriana</taxon>
    </lineage>
</organism>
<dbReference type="Proteomes" id="UP000479710">
    <property type="component" value="Unassembled WGS sequence"/>
</dbReference>
<keyword evidence="3" id="KW-1185">Reference proteome</keyword>
<evidence type="ECO:0000313" key="2">
    <source>
        <dbReference type="EMBL" id="KAF0888655.1"/>
    </source>
</evidence>
<accession>A0A6G1BJY9</accession>
<evidence type="ECO:0000313" key="3">
    <source>
        <dbReference type="Proteomes" id="UP000479710"/>
    </source>
</evidence>
<proteinExistence type="predicted"/>
<name>A0A6G1BJY9_9ORYZ</name>
<sequence>MHALVDLKVLELIAVCGRRLTRIVVGSARRSPGSEREGDARRGGGAARRRSEKGRGRHRIHRRRQIRIRPSLPPNLDVGGSPACISGGSGLGKLREQLPSRERPPSPASGTRGGGTGET</sequence>
<comment type="caution">
    <text evidence="2">The sequence shown here is derived from an EMBL/GenBank/DDBJ whole genome shotgun (WGS) entry which is preliminary data.</text>
</comment>
<feature type="compositionally biased region" description="Basic and acidic residues" evidence="1">
    <location>
        <begin position="93"/>
        <end position="104"/>
    </location>
</feature>
<protein>
    <submittedName>
        <fullName evidence="2">Uncharacterized protein</fullName>
    </submittedName>
</protein>
<reference evidence="2 3" key="1">
    <citation type="submission" date="2019-11" db="EMBL/GenBank/DDBJ databases">
        <title>Whole genome sequence of Oryza granulata.</title>
        <authorList>
            <person name="Li W."/>
        </authorList>
    </citation>
    <scope>NUCLEOTIDE SEQUENCE [LARGE SCALE GENOMIC DNA]</scope>
    <source>
        <strain evidence="3">cv. Menghai</strain>
        <tissue evidence="2">Leaf</tissue>
    </source>
</reference>
<feature type="compositionally biased region" description="Basic residues" evidence="1">
    <location>
        <begin position="47"/>
        <end position="67"/>
    </location>
</feature>
<feature type="region of interest" description="Disordered" evidence="1">
    <location>
        <begin position="25"/>
        <end position="119"/>
    </location>
</feature>
<dbReference type="EMBL" id="SPHZ02000012">
    <property type="protein sequence ID" value="KAF0888655.1"/>
    <property type="molecule type" value="Genomic_DNA"/>
</dbReference>
<evidence type="ECO:0000256" key="1">
    <source>
        <dbReference type="SAM" id="MobiDB-lite"/>
    </source>
</evidence>
<dbReference type="AlphaFoldDB" id="A0A6G1BJY9"/>